<dbReference type="EMBL" id="LAZR01037081">
    <property type="protein sequence ID" value="KKL23159.1"/>
    <property type="molecule type" value="Genomic_DNA"/>
</dbReference>
<name>A0A0F9BMR1_9ZZZZ</name>
<comment type="caution">
    <text evidence="1">The sequence shown here is derived from an EMBL/GenBank/DDBJ whole genome shotgun (WGS) entry which is preliminary data.</text>
</comment>
<proteinExistence type="predicted"/>
<feature type="non-terminal residue" evidence="1">
    <location>
        <position position="1"/>
    </location>
</feature>
<reference evidence="1" key="1">
    <citation type="journal article" date="2015" name="Nature">
        <title>Complex archaea that bridge the gap between prokaryotes and eukaryotes.</title>
        <authorList>
            <person name="Spang A."/>
            <person name="Saw J.H."/>
            <person name="Jorgensen S.L."/>
            <person name="Zaremba-Niedzwiedzka K."/>
            <person name="Martijn J."/>
            <person name="Lind A.E."/>
            <person name="van Eijk R."/>
            <person name="Schleper C."/>
            <person name="Guy L."/>
            <person name="Ettema T.J."/>
        </authorList>
    </citation>
    <scope>NUCLEOTIDE SEQUENCE</scope>
</reference>
<sequence>VEQFAFNSMAGFLSVMRGNAVRIWNSNNTDFVAMSHDGTDFNFAFTNTLDANFTGLTRFKIGAASLYISEKAAAGDDFGGLGQLWVKNTNPTQLWFTDDLGNDTQIV</sequence>
<organism evidence="1">
    <name type="scientific">marine sediment metagenome</name>
    <dbReference type="NCBI Taxonomy" id="412755"/>
    <lineage>
        <taxon>unclassified sequences</taxon>
        <taxon>metagenomes</taxon>
        <taxon>ecological metagenomes</taxon>
    </lineage>
</organism>
<protein>
    <submittedName>
        <fullName evidence="1">Uncharacterized protein</fullName>
    </submittedName>
</protein>
<evidence type="ECO:0000313" key="1">
    <source>
        <dbReference type="EMBL" id="KKL23159.1"/>
    </source>
</evidence>
<accession>A0A0F9BMR1</accession>
<dbReference type="AlphaFoldDB" id="A0A0F9BMR1"/>
<gene>
    <name evidence="1" type="ORF">LCGC14_2428220</name>
</gene>